<feature type="compositionally biased region" description="Low complexity" evidence="6">
    <location>
        <begin position="66"/>
        <end position="87"/>
    </location>
</feature>
<keyword evidence="5 7" id="KW-0472">Membrane</keyword>
<evidence type="ECO:0000256" key="1">
    <source>
        <dbReference type="ARBA" id="ARBA00004141"/>
    </source>
</evidence>
<evidence type="ECO:0000256" key="7">
    <source>
        <dbReference type="SAM" id="Phobius"/>
    </source>
</evidence>
<feature type="region of interest" description="Disordered" evidence="6">
    <location>
        <begin position="34"/>
        <end position="110"/>
    </location>
</feature>
<accession>A0ABD1KQF0</accession>
<comment type="caution">
    <text evidence="10">The sequence shown here is derived from an EMBL/GenBank/DDBJ whole genome shotgun (WGS) entry which is preliminary data.</text>
</comment>
<dbReference type="PANTHER" id="PTHR14511">
    <property type="entry name" value="G PROTEIN COUPLED RECEPTOR, CLASS C, GROUP 5"/>
    <property type="match status" value="1"/>
</dbReference>
<evidence type="ECO:0000313" key="11">
    <source>
        <dbReference type="Proteomes" id="UP001591681"/>
    </source>
</evidence>
<dbReference type="Pfam" id="PF00003">
    <property type="entry name" value="7tm_3"/>
    <property type="match status" value="1"/>
</dbReference>
<feature type="chain" id="PRO_5044774861" description="G-protein coupled receptors family 3 profile domain-containing protein" evidence="8">
    <location>
        <begin position="34"/>
        <end position="491"/>
    </location>
</feature>
<sequence>MRLETMETVCTTFPPRVLLLLLILLSSLPPAPCQTSTAIPSSTVNSTSVPLSPPTSTAMPPLHANTTMGSGTTPTTSSTSTRPVTLTAPPLRNSTPNASLAPGDPPATAPAPGCGPGLDPVYAYLCDKRAAWGIVVESLAALGVVLGLGLLLGLLLWSLWRCCFCACRLRSSRCVGGAGGSLASLALFLLGAAGLLALTFAFVVRLTPRTCPTRLFLFGVLSAVCFSALLARCLALLGFTVGRGWAEPVTVLVLSTVQVIIAVEWLLVVLVRDRLPCSYSQAEFAMLLIYVLCLLAVALGLAAQLAWRTRRTYGYSYRHTASWNREGHAQAVLLLVTIVLAAAIWVVWIALLTRGNAEMGRRPGWDDPVLAVALVSSGWVLLLGHGVSQLVFLCRAEARAKGSPLDFTTWTTPSPGIGSLPSPKGGRDNGSFENDADDRRGKRSEPVLRSPYESGFSMTEIDPDKDFSIPRPQTTNINEPYDEYYGPRLSN</sequence>
<feature type="domain" description="G-protein coupled receptors family 3 profile" evidence="9">
    <location>
        <begin position="129"/>
        <end position="384"/>
    </location>
</feature>
<evidence type="ECO:0000256" key="2">
    <source>
        <dbReference type="ARBA" id="ARBA00007242"/>
    </source>
</evidence>
<comment type="subcellular location">
    <subcellularLocation>
        <location evidence="1">Membrane</location>
        <topology evidence="1">Multi-pass membrane protein</topology>
    </subcellularLocation>
</comment>
<dbReference type="InterPro" id="IPR017978">
    <property type="entry name" value="GPCR_3_C"/>
</dbReference>
<feature type="transmembrane region" description="Helical" evidence="7">
    <location>
        <begin position="251"/>
        <end position="272"/>
    </location>
</feature>
<dbReference type="PRINTS" id="PR01223">
    <property type="entry name" value="BRIDEOF7LESS"/>
</dbReference>
<protein>
    <recommendedName>
        <fullName evidence="9">G-protein coupled receptors family 3 profile domain-containing protein</fullName>
    </recommendedName>
</protein>
<dbReference type="PANTHER" id="PTHR14511:SF7">
    <property type="entry name" value="RETINOIC ACID-INDUCED PROTEIN 3"/>
    <property type="match status" value="1"/>
</dbReference>
<feature type="transmembrane region" description="Helical" evidence="7">
    <location>
        <begin position="215"/>
        <end position="239"/>
    </location>
</feature>
<dbReference type="Proteomes" id="UP001591681">
    <property type="component" value="Unassembled WGS sequence"/>
</dbReference>
<feature type="signal peptide" evidence="8">
    <location>
        <begin position="1"/>
        <end position="33"/>
    </location>
</feature>
<proteinExistence type="inferred from homology"/>
<keyword evidence="4 7" id="KW-1133">Transmembrane helix</keyword>
<dbReference type="EMBL" id="JBHFQA010000003">
    <property type="protein sequence ID" value="KAL2100998.1"/>
    <property type="molecule type" value="Genomic_DNA"/>
</dbReference>
<name>A0ABD1KQF0_9TELE</name>
<evidence type="ECO:0000256" key="8">
    <source>
        <dbReference type="SAM" id="SignalP"/>
    </source>
</evidence>
<feature type="transmembrane region" description="Helical" evidence="7">
    <location>
        <begin position="139"/>
        <end position="160"/>
    </location>
</feature>
<keyword evidence="3 7" id="KW-0812">Transmembrane</keyword>
<evidence type="ECO:0000313" key="10">
    <source>
        <dbReference type="EMBL" id="KAL2100998.1"/>
    </source>
</evidence>
<evidence type="ECO:0000256" key="6">
    <source>
        <dbReference type="SAM" id="MobiDB-lite"/>
    </source>
</evidence>
<reference evidence="10 11" key="1">
    <citation type="submission" date="2024-09" db="EMBL/GenBank/DDBJ databases">
        <title>A chromosome-level genome assembly of Gray's grenadier anchovy, Coilia grayii.</title>
        <authorList>
            <person name="Fu Z."/>
        </authorList>
    </citation>
    <scope>NUCLEOTIDE SEQUENCE [LARGE SCALE GENOMIC DNA]</scope>
    <source>
        <strain evidence="10">G4</strain>
        <tissue evidence="10">Muscle</tissue>
    </source>
</reference>
<comment type="similarity">
    <text evidence="2">Belongs to the G-protein coupled receptor 3 family.</text>
</comment>
<dbReference type="GO" id="GO:0016020">
    <property type="term" value="C:membrane"/>
    <property type="evidence" value="ECO:0007669"/>
    <property type="project" value="UniProtKB-SubCell"/>
</dbReference>
<dbReference type="InterPro" id="IPR002956">
    <property type="entry name" value="Bride_of_7less"/>
</dbReference>
<evidence type="ECO:0000259" key="9">
    <source>
        <dbReference type="Pfam" id="PF00003"/>
    </source>
</evidence>
<keyword evidence="8" id="KW-0732">Signal</keyword>
<gene>
    <name evidence="10" type="ORF">ACEWY4_002759</name>
</gene>
<feature type="compositionally biased region" description="Low complexity" evidence="6">
    <location>
        <begin position="40"/>
        <end position="57"/>
    </location>
</feature>
<feature type="transmembrane region" description="Helical" evidence="7">
    <location>
        <begin position="181"/>
        <end position="203"/>
    </location>
</feature>
<feature type="region of interest" description="Disordered" evidence="6">
    <location>
        <begin position="405"/>
        <end position="491"/>
    </location>
</feature>
<evidence type="ECO:0000256" key="3">
    <source>
        <dbReference type="ARBA" id="ARBA00022692"/>
    </source>
</evidence>
<dbReference type="AlphaFoldDB" id="A0ABD1KQF0"/>
<keyword evidence="11" id="KW-1185">Reference proteome</keyword>
<dbReference type="InterPro" id="IPR051753">
    <property type="entry name" value="RA-inducible_GPCR3"/>
</dbReference>
<evidence type="ECO:0000256" key="5">
    <source>
        <dbReference type="ARBA" id="ARBA00023136"/>
    </source>
</evidence>
<feature type="transmembrane region" description="Helical" evidence="7">
    <location>
        <begin position="284"/>
        <end position="307"/>
    </location>
</feature>
<feature type="compositionally biased region" description="Basic and acidic residues" evidence="6">
    <location>
        <begin position="437"/>
        <end position="446"/>
    </location>
</feature>
<evidence type="ECO:0000256" key="4">
    <source>
        <dbReference type="ARBA" id="ARBA00022989"/>
    </source>
</evidence>
<feature type="transmembrane region" description="Helical" evidence="7">
    <location>
        <begin position="328"/>
        <end position="351"/>
    </location>
</feature>
<organism evidence="10 11">
    <name type="scientific">Coilia grayii</name>
    <name type="common">Gray's grenadier anchovy</name>
    <dbReference type="NCBI Taxonomy" id="363190"/>
    <lineage>
        <taxon>Eukaryota</taxon>
        <taxon>Metazoa</taxon>
        <taxon>Chordata</taxon>
        <taxon>Craniata</taxon>
        <taxon>Vertebrata</taxon>
        <taxon>Euteleostomi</taxon>
        <taxon>Actinopterygii</taxon>
        <taxon>Neopterygii</taxon>
        <taxon>Teleostei</taxon>
        <taxon>Clupei</taxon>
        <taxon>Clupeiformes</taxon>
        <taxon>Clupeoidei</taxon>
        <taxon>Engraulidae</taxon>
        <taxon>Coilinae</taxon>
        <taxon>Coilia</taxon>
    </lineage>
</organism>